<dbReference type="OrthoDB" id="10264870at2759"/>
<feature type="compositionally biased region" description="Basic and acidic residues" evidence="1">
    <location>
        <begin position="143"/>
        <end position="153"/>
    </location>
</feature>
<organism evidence="2 3">
    <name type="scientific">Dothistroma septosporum (strain NZE10 / CBS 128990)</name>
    <name type="common">Red band needle blight fungus</name>
    <name type="synonym">Mycosphaerella pini</name>
    <dbReference type="NCBI Taxonomy" id="675120"/>
    <lineage>
        <taxon>Eukaryota</taxon>
        <taxon>Fungi</taxon>
        <taxon>Dikarya</taxon>
        <taxon>Ascomycota</taxon>
        <taxon>Pezizomycotina</taxon>
        <taxon>Dothideomycetes</taxon>
        <taxon>Dothideomycetidae</taxon>
        <taxon>Mycosphaerellales</taxon>
        <taxon>Mycosphaerellaceae</taxon>
        <taxon>Dothistroma</taxon>
    </lineage>
</organism>
<evidence type="ECO:0000313" key="3">
    <source>
        <dbReference type="Proteomes" id="UP000016933"/>
    </source>
</evidence>
<evidence type="ECO:0000313" key="2">
    <source>
        <dbReference type="EMBL" id="EME42406.1"/>
    </source>
</evidence>
<keyword evidence="3" id="KW-1185">Reference proteome</keyword>
<proteinExistence type="predicted"/>
<dbReference type="EMBL" id="KB446541">
    <property type="protein sequence ID" value="EME42406.1"/>
    <property type="molecule type" value="Genomic_DNA"/>
</dbReference>
<reference evidence="3" key="1">
    <citation type="journal article" date="2012" name="PLoS Genet.">
        <title>The genomes of the fungal plant pathogens Cladosporium fulvum and Dothistroma septosporum reveal adaptation to different hosts and lifestyles but also signatures of common ancestry.</title>
        <authorList>
            <person name="de Wit P.J.G.M."/>
            <person name="van der Burgt A."/>
            <person name="Oekmen B."/>
            <person name="Stergiopoulos I."/>
            <person name="Abd-Elsalam K.A."/>
            <person name="Aerts A.L."/>
            <person name="Bahkali A.H."/>
            <person name="Beenen H.G."/>
            <person name="Chettri P."/>
            <person name="Cox M.P."/>
            <person name="Datema E."/>
            <person name="de Vries R.P."/>
            <person name="Dhillon B."/>
            <person name="Ganley A.R."/>
            <person name="Griffiths S.A."/>
            <person name="Guo Y."/>
            <person name="Hamelin R.C."/>
            <person name="Henrissat B."/>
            <person name="Kabir M.S."/>
            <person name="Jashni M.K."/>
            <person name="Kema G."/>
            <person name="Klaubauf S."/>
            <person name="Lapidus A."/>
            <person name="Levasseur A."/>
            <person name="Lindquist E."/>
            <person name="Mehrabi R."/>
            <person name="Ohm R.A."/>
            <person name="Owen T.J."/>
            <person name="Salamov A."/>
            <person name="Schwelm A."/>
            <person name="Schijlen E."/>
            <person name="Sun H."/>
            <person name="van den Burg H.A."/>
            <person name="van Ham R.C.H.J."/>
            <person name="Zhang S."/>
            <person name="Goodwin S.B."/>
            <person name="Grigoriev I.V."/>
            <person name="Collemare J."/>
            <person name="Bradshaw R.E."/>
        </authorList>
    </citation>
    <scope>NUCLEOTIDE SEQUENCE [LARGE SCALE GENOMIC DNA]</scope>
    <source>
        <strain evidence="3">NZE10 / CBS 128990</strain>
    </source>
</reference>
<dbReference type="HOGENOM" id="CLU_1468135_0_0_1"/>
<dbReference type="AlphaFoldDB" id="N1PM51"/>
<dbReference type="Proteomes" id="UP000016933">
    <property type="component" value="Unassembled WGS sequence"/>
</dbReference>
<feature type="region of interest" description="Disordered" evidence="1">
    <location>
        <begin position="1"/>
        <end position="102"/>
    </location>
</feature>
<name>N1PM51_DOTSN</name>
<sequence>MKDFVVSDVPKKATKQKRSMKKDEDSLLPEVTAKDTKRSRSTWSKSGGHDSKAKIRRLLSAGHGEDESVVVSRSRSSNHLFADVSDDEPSMLKRKPQRRGTMTSLAPAMVESSTTPRASMEAILPRSAIAQGRQSFGNNEMSPSKHADTLRRDSIVSESIRSSHNGLGLSSIFNTIEPSEELDK</sequence>
<accession>N1PM51</accession>
<gene>
    <name evidence="2" type="ORF">DOTSEDRAFT_26005</name>
</gene>
<reference evidence="2 3" key="2">
    <citation type="journal article" date="2012" name="PLoS Pathog.">
        <title>Diverse lifestyles and strategies of plant pathogenesis encoded in the genomes of eighteen Dothideomycetes fungi.</title>
        <authorList>
            <person name="Ohm R.A."/>
            <person name="Feau N."/>
            <person name="Henrissat B."/>
            <person name="Schoch C.L."/>
            <person name="Horwitz B.A."/>
            <person name="Barry K.W."/>
            <person name="Condon B.J."/>
            <person name="Copeland A.C."/>
            <person name="Dhillon B."/>
            <person name="Glaser F."/>
            <person name="Hesse C.N."/>
            <person name="Kosti I."/>
            <person name="LaButti K."/>
            <person name="Lindquist E.A."/>
            <person name="Lucas S."/>
            <person name="Salamov A.A."/>
            <person name="Bradshaw R.E."/>
            <person name="Ciuffetti L."/>
            <person name="Hamelin R.C."/>
            <person name="Kema G.H.J."/>
            <person name="Lawrence C."/>
            <person name="Scott J.A."/>
            <person name="Spatafora J.W."/>
            <person name="Turgeon B.G."/>
            <person name="de Wit P.J.G.M."/>
            <person name="Zhong S."/>
            <person name="Goodwin S.B."/>
            <person name="Grigoriev I.V."/>
        </authorList>
    </citation>
    <scope>NUCLEOTIDE SEQUENCE [LARGE SCALE GENOMIC DNA]</scope>
    <source>
        <strain evidence="3">NZE10 / CBS 128990</strain>
    </source>
</reference>
<evidence type="ECO:0000256" key="1">
    <source>
        <dbReference type="SAM" id="MobiDB-lite"/>
    </source>
</evidence>
<feature type="compositionally biased region" description="Basic and acidic residues" evidence="1">
    <location>
        <begin position="1"/>
        <end position="11"/>
    </location>
</feature>
<feature type="region of interest" description="Disordered" evidence="1">
    <location>
        <begin position="134"/>
        <end position="153"/>
    </location>
</feature>
<protein>
    <submittedName>
        <fullName evidence="2">Uncharacterized protein</fullName>
    </submittedName>
</protein>